<dbReference type="Gene3D" id="3.30.2000.30">
    <property type="match status" value="1"/>
</dbReference>
<dbReference type="Proteomes" id="UP000002487">
    <property type="component" value="Chromosome"/>
</dbReference>
<dbReference type="AlphaFoldDB" id="Q8TJH5"/>
<accession>Q8TJH5</accession>
<dbReference type="InterPro" id="IPR053745">
    <property type="entry name" value="Viral_Tail_Comp_sf"/>
</dbReference>
<name>Q8TJH5_METAC</name>
<dbReference type="EMBL" id="AE010299">
    <property type="protein sequence ID" value="AAM07160.1"/>
    <property type="molecule type" value="Genomic_DNA"/>
</dbReference>
<dbReference type="Pfam" id="PF11367">
    <property type="entry name" value="Tail_completion_gp17"/>
    <property type="match status" value="1"/>
</dbReference>
<reference evidence="1 2" key="1">
    <citation type="journal article" date="2002" name="Genome Res.">
        <title>The genome of Methanosarcina acetivorans reveals extensive metabolic and physiological diversity.</title>
        <authorList>
            <person name="Galagan J.E."/>
            <person name="Nusbaum C."/>
            <person name="Roy A."/>
            <person name="Endrizzi M.G."/>
            <person name="Macdonald P."/>
            <person name="FitzHugh W."/>
            <person name="Calvo S."/>
            <person name="Engels R."/>
            <person name="Smirnov S."/>
            <person name="Atnoor D."/>
            <person name="Brown A."/>
            <person name="Allen N."/>
            <person name="Naylor J."/>
            <person name="Stange-Thomann N."/>
            <person name="DeArellano K."/>
            <person name="Johnson R."/>
            <person name="Linton L."/>
            <person name="McEwan P."/>
            <person name="McKernan K."/>
            <person name="Talamas J."/>
            <person name="Tirrell A."/>
            <person name="Ye W."/>
            <person name="Zimmer A."/>
            <person name="Barber R.D."/>
            <person name="Cann I."/>
            <person name="Graham D.E."/>
            <person name="Grahame D.A."/>
            <person name="Guss A."/>
            <person name="Hedderich R."/>
            <person name="Ingram-Smith C."/>
            <person name="Kuettner C.H."/>
            <person name="Krzycki J.A."/>
            <person name="Leigh J.A."/>
            <person name="Li W."/>
            <person name="Liu J."/>
            <person name="Mukhopadhyay B."/>
            <person name="Reeve J.N."/>
            <person name="Smith K."/>
            <person name="Springer T.A."/>
            <person name="Umayam L.A."/>
            <person name="White O."/>
            <person name="White R.H."/>
            <person name="de Macario E.C."/>
            <person name="Ferry J.G."/>
            <person name="Jarrell K.F."/>
            <person name="Jing H."/>
            <person name="Macario A.J.L."/>
            <person name="Paulsen I."/>
            <person name="Pritchett M."/>
            <person name="Sowers K.R."/>
            <person name="Swanson R.V."/>
            <person name="Zinder S.H."/>
            <person name="Lander E."/>
            <person name="Metcalf W.W."/>
            <person name="Birren B."/>
        </authorList>
    </citation>
    <scope>NUCLEOTIDE SEQUENCE [LARGE SCALE GENOMIC DNA]</scope>
    <source>
        <strain evidence="2">ATCC 35395 / DSM 2834 / JCM 12185 / C2A</strain>
    </source>
</reference>
<dbReference type="KEGG" id="mac:MA_3809"/>
<evidence type="ECO:0008006" key="3">
    <source>
        <dbReference type="Google" id="ProtNLM"/>
    </source>
</evidence>
<sequence>MTIIDEAVRTILMNDATVTGFVGTRIFPKKLPLTCTFPAISIHKPSNPYNQISRSPRFQISCWTEDYLQVQQLSKAVEAALEGFSGIVSGIEIIRIIPLDAPDQDEDLPGVYHIPYDFRVIFRR</sequence>
<dbReference type="InParanoid" id="Q8TJH5"/>
<proteinExistence type="predicted"/>
<organism evidence="1 2">
    <name type="scientific">Methanosarcina acetivorans (strain ATCC 35395 / DSM 2834 / JCM 12185 / C2A)</name>
    <dbReference type="NCBI Taxonomy" id="188937"/>
    <lineage>
        <taxon>Archaea</taxon>
        <taxon>Methanobacteriati</taxon>
        <taxon>Methanobacteriota</taxon>
        <taxon>Stenosarchaea group</taxon>
        <taxon>Methanomicrobia</taxon>
        <taxon>Methanosarcinales</taxon>
        <taxon>Methanosarcinaceae</taxon>
        <taxon>Methanosarcina</taxon>
    </lineage>
</organism>
<dbReference type="GeneID" id="1475702"/>
<gene>
    <name evidence="1" type="ordered locus">MA_3809</name>
</gene>
<evidence type="ECO:0000313" key="2">
    <source>
        <dbReference type="Proteomes" id="UP000002487"/>
    </source>
</evidence>
<dbReference type="EnsemblBacteria" id="AAM07160">
    <property type="protein sequence ID" value="AAM07160"/>
    <property type="gene ID" value="MA_3809"/>
</dbReference>
<dbReference type="InterPro" id="IPR021508">
    <property type="entry name" value="Gp17-like"/>
</dbReference>
<dbReference type="OrthoDB" id="122395at2157"/>
<dbReference type="STRING" id="188937.MA_3809"/>
<protein>
    <recommendedName>
        <fullName evidence="3">DUF3168 domain-containing protein</fullName>
    </recommendedName>
</protein>
<dbReference type="HOGENOM" id="CLU_150435_0_0_2"/>
<dbReference type="RefSeq" id="WP_011023709.1">
    <property type="nucleotide sequence ID" value="NC_003552.1"/>
</dbReference>
<evidence type="ECO:0000313" key="1">
    <source>
        <dbReference type="EMBL" id="AAM07160.1"/>
    </source>
</evidence>
<keyword evidence="2" id="KW-1185">Reference proteome</keyword>